<dbReference type="EMBL" id="JBHSMM010000001">
    <property type="protein sequence ID" value="MFC5439038.1"/>
    <property type="molecule type" value="Genomic_DNA"/>
</dbReference>
<keyword evidence="2" id="KW-0255">Endonuclease</keyword>
<dbReference type="InterPro" id="IPR047216">
    <property type="entry name" value="Endonuclease_DUF559_bact"/>
</dbReference>
<dbReference type="Gene3D" id="3.40.960.10">
    <property type="entry name" value="VSR Endonuclease"/>
    <property type="match status" value="1"/>
</dbReference>
<reference evidence="3" key="1">
    <citation type="journal article" date="2019" name="Int. J. Syst. Evol. Microbiol.">
        <title>The Global Catalogue of Microorganisms (GCM) 10K type strain sequencing project: providing services to taxonomists for standard genome sequencing and annotation.</title>
        <authorList>
            <consortium name="The Broad Institute Genomics Platform"/>
            <consortium name="The Broad Institute Genome Sequencing Center for Infectious Disease"/>
            <person name="Wu L."/>
            <person name="Ma J."/>
        </authorList>
    </citation>
    <scope>NUCLEOTIDE SEQUENCE [LARGE SCALE GENOMIC DNA]</scope>
    <source>
        <strain evidence="3">KACC 12822</strain>
    </source>
</reference>
<dbReference type="InterPro" id="IPR011335">
    <property type="entry name" value="Restrct_endonuc-II-like"/>
</dbReference>
<dbReference type="InterPro" id="IPR007569">
    <property type="entry name" value="DUF559"/>
</dbReference>
<protein>
    <submittedName>
        <fullName evidence="2">Endonuclease domain-containing protein</fullName>
    </submittedName>
</protein>
<evidence type="ECO:0000259" key="1">
    <source>
        <dbReference type="Pfam" id="PF04480"/>
    </source>
</evidence>
<accession>A0ABW0JSD8</accession>
<evidence type="ECO:0000313" key="3">
    <source>
        <dbReference type="Proteomes" id="UP001596018"/>
    </source>
</evidence>
<evidence type="ECO:0000313" key="2">
    <source>
        <dbReference type="EMBL" id="MFC5439038.1"/>
    </source>
</evidence>
<organism evidence="2 3">
    <name type="scientific">Rhodanobacter ginsenosidimutans</name>
    <dbReference type="NCBI Taxonomy" id="490571"/>
    <lineage>
        <taxon>Bacteria</taxon>
        <taxon>Pseudomonadati</taxon>
        <taxon>Pseudomonadota</taxon>
        <taxon>Gammaproteobacteria</taxon>
        <taxon>Lysobacterales</taxon>
        <taxon>Rhodanobacteraceae</taxon>
        <taxon>Rhodanobacter</taxon>
    </lineage>
</organism>
<keyword evidence="2" id="KW-0378">Hydrolase</keyword>
<dbReference type="PANTHER" id="PTHR38590">
    <property type="entry name" value="BLL0828 PROTEIN"/>
    <property type="match status" value="1"/>
</dbReference>
<dbReference type="GO" id="GO:0004519">
    <property type="term" value="F:endonuclease activity"/>
    <property type="evidence" value="ECO:0007669"/>
    <property type="project" value="UniProtKB-KW"/>
</dbReference>
<dbReference type="PANTHER" id="PTHR38590:SF1">
    <property type="entry name" value="BLL0828 PROTEIN"/>
    <property type="match status" value="1"/>
</dbReference>
<dbReference type="CDD" id="cd01038">
    <property type="entry name" value="Endonuclease_DUF559"/>
    <property type="match status" value="1"/>
</dbReference>
<dbReference type="Proteomes" id="UP001596018">
    <property type="component" value="Unassembled WGS sequence"/>
</dbReference>
<keyword evidence="3" id="KW-1185">Reference proteome</keyword>
<dbReference type="RefSeq" id="WP_056081987.1">
    <property type="nucleotide sequence ID" value="NZ_JALBWS010000015.1"/>
</dbReference>
<feature type="domain" description="DUF559" evidence="1">
    <location>
        <begin position="7"/>
        <end position="110"/>
    </location>
</feature>
<dbReference type="SUPFAM" id="SSF52980">
    <property type="entry name" value="Restriction endonuclease-like"/>
    <property type="match status" value="1"/>
</dbReference>
<comment type="caution">
    <text evidence="2">The sequence shown here is derived from an EMBL/GenBank/DDBJ whole genome shotgun (WGS) entry which is preliminary data.</text>
</comment>
<gene>
    <name evidence="2" type="ORF">ACFPK0_03300</name>
</gene>
<keyword evidence="2" id="KW-0540">Nuclease</keyword>
<name>A0ABW0JSD8_9GAMM</name>
<dbReference type="Pfam" id="PF04480">
    <property type="entry name" value="DUF559"/>
    <property type="match status" value="1"/>
</dbReference>
<sequence>MKRINVDRARGLRRAMTDVERLLWRYLRNRHLSGWKFRRQHEVGHYIVDFVCAEAMLVVELDGGQHAELVDYDEHRTQYLHSMGYRVLRFWNNDVLANIESVLEVILEAVASPAPHPSPLPIGERGLGMPESEK</sequence>
<proteinExistence type="predicted"/>